<dbReference type="SMART" id="SM00037">
    <property type="entry name" value="CNX"/>
    <property type="match status" value="1"/>
</dbReference>
<dbReference type="InterPro" id="IPR019570">
    <property type="entry name" value="Connexin_CCC"/>
</dbReference>
<keyword evidence="5" id="KW-0303">Gap junction</keyword>
<evidence type="ECO:0000256" key="1">
    <source>
        <dbReference type="ARBA" id="ARBA00004610"/>
    </source>
</evidence>
<evidence type="ECO:0000256" key="4">
    <source>
        <dbReference type="ARBA" id="ARBA00022692"/>
    </source>
</evidence>
<feature type="compositionally biased region" description="Low complexity" evidence="9">
    <location>
        <begin position="258"/>
        <end position="272"/>
    </location>
</feature>
<keyword evidence="14" id="KW-1185">Reference proteome</keyword>
<feature type="region of interest" description="Disordered" evidence="9">
    <location>
        <begin position="228"/>
        <end position="273"/>
    </location>
</feature>
<dbReference type="SMART" id="SM01089">
    <property type="entry name" value="Connexin_CCC"/>
    <property type="match status" value="1"/>
</dbReference>
<keyword evidence="3" id="KW-1003">Cell membrane</keyword>
<evidence type="ECO:0000256" key="5">
    <source>
        <dbReference type="ARBA" id="ARBA00022868"/>
    </source>
</evidence>
<organism evidence="13 14">
    <name type="scientific">Atractosteus spatula</name>
    <name type="common">Alligator gar</name>
    <name type="synonym">Lepisosteus spatula</name>
    <dbReference type="NCBI Taxonomy" id="7917"/>
    <lineage>
        <taxon>Eukaryota</taxon>
        <taxon>Metazoa</taxon>
        <taxon>Chordata</taxon>
        <taxon>Craniata</taxon>
        <taxon>Vertebrata</taxon>
        <taxon>Euteleostomi</taxon>
        <taxon>Actinopterygii</taxon>
        <taxon>Neopterygii</taxon>
        <taxon>Holostei</taxon>
        <taxon>Semionotiformes</taxon>
        <taxon>Lepisosteidae</taxon>
        <taxon>Atractosteus</taxon>
    </lineage>
</organism>
<keyword evidence="4 10" id="KW-0812">Transmembrane</keyword>
<dbReference type="PROSITE" id="PS00407">
    <property type="entry name" value="CONNEXINS_1"/>
    <property type="match status" value="1"/>
</dbReference>
<feature type="non-terminal residue" evidence="13">
    <location>
        <position position="665"/>
    </location>
</feature>
<feature type="non-terminal residue" evidence="13">
    <location>
        <position position="1"/>
    </location>
</feature>
<feature type="region of interest" description="Disordered" evidence="9">
    <location>
        <begin position="384"/>
        <end position="410"/>
    </location>
</feature>
<evidence type="ECO:0000259" key="12">
    <source>
        <dbReference type="SMART" id="SM01089"/>
    </source>
</evidence>
<keyword evidence="8 10" id="KW-0472">Membrane</keyword>
<dbReference type="GO" id="GO:0086077">
    <property type="term" value="F:gap junction channel activity involved in AV node cell-bundle of His cell electrical coupling"/>
    <property type="evidence" value="ECO:0007669"/>
    <property type="project" value="TreeGrafter"/>
</dbReference>
<dbReference type="GO" id="GO:0007267">
    <property type="term" value="P:cell-cell signaling"/>
    <property type="evidence" value="ECO:0007669"/>
    <property type="project" value="TreeGrafter"/>
</dbReference>
<dbReference type="InterPro" id="IPR013092">
    <property type="entry name" value="Connexin_N"/>
</dbReference>
<protein>
    <submittedName>
        <fullName evidence="13">CXD3 protein</fullName>
    </submittedName>
</protein>
<evidence type="ECO:0000256" key="6">
    <source>
        <dbReference type="ARBA" id="ARBA00022949"/>
    </source>
</evidence>
<dbReference type="EMBL" id="JAAWVO010013038">
    <property type="protein sequence ID" value="MBN3313792.1"/>
    <property type="molecule type" value="Genomic_DNA"/>
</dbReference>
<feature type="compositionally biased region" description="Low complexity" evidence="9">
    <location>
        <begin position="604"/>
        <end position="615"/>
    </location>
</feature>
<dbReference type="AlphaFoldDB" id="A0A8J7T7S5"/>
<keyword evidence="7 10" id="KW-1133">Transmembrane helix</keyword>
<feature type="region of interest" description="Disordered" evidence="9">
    <location>
        <begin position="305"/>
        <end position="328"/>
    </location>
</feature>
<name>A0A8J7T7S5_ATRSP</name>
<dbReference type="Proteomes" id="UP000736164">
    <property type="component" value="Unassembled WGS sequence"/>
</dbReference>
<evidence type="ECO:0000259" key="11">
    <source>
        <dbReference type="SMART" id="SM00037"/>
    </source>
</evidence>
<dbReference type="PANTHER" id="PTHR11984">
    <property type="entry name" value="CONNEXIN"/>
    <property type="match status" value="1"/>
</dbReference>
<feature type="transmembrane region" description="Helical" evidence="10">
    <location>
        <begin position="77"/>
        <end position="97"/>
    </location>
</feature>
<feature type="region of interest" description="Disordered" evidence="9">
    <location>
        <begin position="596"/>
        <end position="639"/>
    </location>
</feature>
<reference evidence="13" key="1">
    <citation type="journal article" date="2021" name="Cell">
        <title>Tracing the genetic footprints of vertebrate landing in non-teleost ray-finned fishes.</title>
        <authorList>
            <person name="Bi X."/>
            <person name="Wang K."/>
            <person name="Yang L."/>
            <person name="Pan H."/>
            <person name="Jiang H."/>
            <person name="Wei Q."/>
            <person name="Fang M."/>
            <person name="Yu H."/>
            <person name="Zhu C."/>
            <person name="Cai Y."/>
            <person name="He Y."/>
            <person name="Gan X."/>
            <person name="Zeng H."/>
            <person name="Yu D."/>
            <person name="Zhu Y."/>
            <person name="Jiang H."/>
            <person name="Qiu Q."/>
            <person name="Yang H."/>
            <person name="Zhang Y.E."/>
            <person name="Wang W."/>
            <person name="Zhu M."/>
            <person name="He S."/>
            <person name="Zhang G."/>
        </authorList>
    </citation>
    <scope>NUCLEOTIDE SEQUENCE</scope>
    <source>
        <strain evidence="13">Allg_001</strain>
    </source>
</reference>
<evidence type="ECO:0000256" key="3">
    <source>
        <dbReference type="ARBA" id="ARBA00022475"/>
    </source>
</evidence>
<feature type="compositionally biased region" description="Basic residues" evidence="9">
    <location>
        <begin position="309"/>
        <end position="328"/>
    </location>
</feature>
<feature type="transmembrane region" description="Helical" evidence="10">
    <location>
        <begin position="123"/>
        <end position="146"/>
    </location>
</feature>
<keyword evidence="6" id="KW-0965">Cell junction</keyword>
<feature type="region of interest" description="Disordered" evidence="9">
    <location>
        <begin position="500"/>
        <end position="546"/>
    </location>
</feature>
<evidence type="ECO:0000313" key="13">
    <source>
        <dbReference type="EMBL" id="MBN3313792.1"/>
    </source>
</evidence>
<evidence type="ECO:0000256" key="8">
    <source>
        <dbReference type="ARBA" id="ARBA00023136"/>
    </source>
</evidence>
<dbReference type="InterPro" id="IPR000500">
    <property type="entry name" value="Connexin"/>
</dbReference>
<proteinExistence type="predicted"/>
<accession>A0A8J7T7S5</accession>
<dbReference type="Pfam" id="PF00029">
    <property type="entry name" value="Connexin"/>
    <property type="match status" value="2"/>
</dbReference>
<comment type="subcellular location">
    <subcellularLocation>
        <location evidence="1">Cell junction</location>
        <location evidence="1">Gap junction</location>
    </subcellularLocation>
    <subcellularLocation>
        <location evidence="2">Cell membrane</location>
        <topology evidence="2">Multi-pass membrane protein</topology>
    </subcellularLocation>
</comment>
<feature type="domain" description="Connexin cysteine-rich" evidence="12">
    <location>
        <begin position="135"/>
        <end position="201"/>
    </location>
</feature>
<dbReference type="InterPro" id="IPR038359">
    <property type="entry name" value="Connexin_N_sf"/>
</dbReference>
<feature type="domain" description="Connexin N-terminal" evidence="11">
    <location>
        <begin position="43"/>
        <end position="76"/>
    </location>
</feature>
<sequence>MGEWAFLSTLFDSLQGQSPLLGRFWLLLMLVFRILILSTVASDMFEDEQEEFACNTLQPGCKQVCYDMAFPISHYRFWVFHIVLISTPSLLFLVYAAHLSSKGRGGGGAAGAELARETGRLRLLYLVNVGFRLLAEVGALVGQWWLYGFTLEAQFPCQRFPCPYTVDCFTSRPMEKTVFLRFYFTVGVVSALISLTELLQVSYKLARSSGQLGRRTCKRENLQNAAHEAAGQTLSPGLAGRASPQPRGSRKPDAHSGSVRSTASTRTCSSSKCKTHKGLASSLARELSSAPRWAGGGLCGPPSALDHSHAHHGVGRVQRHAGRSRRRPLGGAVGSALCALCFALRTPALRREQQGWVTGGCYSCPEPLLQQKVETVLDMMVSTSSPSDVVDKSREPSGAGGWRGPSSGDVGMSCSLGPASSSRPVTFPWGSCPGGAALFPPGSGRCDVTRRRGGARGAADVAWGRAVCAAAVSVLPDPSPVSLIPAANGREALQNPCAAAPLPPPPAPRLPMLSAQEEQTPHARKSTQEEADAHHPRLNFHQPRRQPSCCHVDGAKGAVVYVEIVVFAALRQKQTPSTKHPQSQRRVCQCVAATEPRQLGSEPSGRGVCSSVSGVGIAGRPGTDKSRDAKGPSPPGAEGRKVFVFRNSLACGRLPPPAKSRFLVL</sequence>
<dbReference type="PANTHER" id="PTHR11984:SF5">
    <property type="entry name" value="GAP JUNCTION DELTA-3 PROTEIN"/>
    <property type="match status" value="1"/>
</dbReference>
<feature type="transmembrane region" description="Helical" evidence="10">
    <location>
        <begin position="20"/>
        <end position="41"/>
    </location>
</feature>
<feature type="transmembrane region" description="Helical" evidence="10">
    <location>
        <begin position="180"/>
        <end position="199"/>
    </location>
</feature>
<evidence type="ECO:0000256" key="2">
    <source>
        <dbReference type="ARBA" id="ARBA00004651"/>
    </source>
</evidence>
<evidence type="ECO:0000313" key="14">
    <source>
        <dbReference type="Proteomes" id="UP000736164"/>
    </source>
</evidence>
<dbReference type="Gene3D" id="1.20.1440.80">
    <property type="entry name" value="Gap junction channel protein cysteine-rich domain"/>
    <property type="match status" value="1"/>
</dbReference>
<dbReference type="InterPro" id="IPR017990">
    <property type="entry name" value="Connexin_CS"/>
</dbReference>
<evidence type="ECO:0000256" key="10">
    <source>
        <dbReference type="SAM" id="Phobius"/>
    </source>
</evidence>
<gene>
    <name evidence="13" type="primary">Gjd3</name>
    <name evidence="13" type="ORF">GTO95_0017894</name>
</gene>
<dbReference type="PRINTS" id="PR00206">
    <property type="entry name" value="CONNEXIN"/>
</dbReference>
<evidence type="ECO:0000256" key="7">
    <source>
        <dbReference type="ARBA" id="ARBA00022989"/>
    </source>
</evidence>
<feature type="compositionally biased region" description="Basic and acidic residues" evidence="9">
    <location>
        <begin position="526"/>
        <end position="535"/>
    </location>
</feature>
<dbReference type="GO" id="GO:0005922">
    <property type="term" value="C:connexin complex"/>
    <property type="evidence" value="ECO:0007669"/>
    <property type="project" value="InterPro"/>
</dbReference>
<evidence type="ECO:0000256" key="9">
    <source>
        <dbReference type="SAM" id="MobiDB-lite"/>
    </source>
</evidence>
<comment type="caution">
    <text evidence="13">The sequence shown here is derived from an EMBL/GenBank/DDBJ whole genome shotgun (WGS) entry which is preliminary data.</text>
</comment>